<dbReference type="Pfam" id="PF12937">
    <property type="entry name" value="F-box-like"/>
    <property type="match status" value="1"/>
</dbReference>
<name>H2ZW96_LATCH</name>
<dbReference type="AlphaFoldDB" id="H2ZW96"/>
<dbReference type="GO" id="GO:0000209">
    <property type="term" value="P:protein polyubiquitination"/>
    <property type="evidence" value="ECO:0007669"/>
    <property type="project" value="TreeGrafter"/>
</dbReference>
<dbReference type="RefSeq" id="XP_005999369.1">
    <property type="nucleotide sequence ID" value="XM_005999307.3"/>
</dbReference>
<dbReference type="Proteomes" id="UP000008672">
    <property type="component" value="Unassembled WGS sequence"/>
</dbReference>
<organism evidence="2 3">
    <name type="scientific">Latimeria chalumnae</name>
    <name type="common">Coelacanth</name>
    <dbReference type="NCBI Taxonomy" id="7897"/>
    <lineage>
        <taxon>Eukaryota</taxon>
        <taxon>Metazoa</taxon>
        <taxon>Chordata</taxon>
        <taxon>Craniata</taxon>
        <taxon>Vertebrata</taxon>
        <taxon>Euteleostomi</taxon>
        <taxon>Coelacanthiformes</taxon>
        <taxon>Coelacanthidae</taxon>
        <taxon>Latimeria</taxon>
    </lineage>
</organism>
<proteinExistence type="predicted"/>
<evidence type="ECO:0000313" key="2">
    <source>
        <dbReference type="Ensembl" id="ENSLACP00000001667.1"/>
    </source>
</evidence>
<dbReference type="Ensembl" id="ENSLACT00000001680.1">
    <property type="protein sequence ID" value="ENSLACP00000001667.1"/>
    <property type="gene ID" value="ENSLACG00000001491.1"/>
</dbReference>
<dbReference type="RefSeq" id="XP_064410617.1">
    <property type="nucleotide sequence ID" value="XM_064554547.1"/>
</dbReference>
<dbReference type="SUPFAM" id="SSF52047">
    <property type="entry name" value="RNI-like"/>
    <property type="match status" value="1"/>
</dbReference>
<dbReference type="GO" id="GO:0031146">
    <property type="term" value="P:SCF-dependent proteasomal ubiquitin-dependent protein catabolic process"/>
    <property type="evidence" value="ECO:0007669"/>
    <property type="project" value="InterPro"/>
</dbReference>
<dbReference type="GeneID" id="102349648"/>
<dbReference type="InterPro" id="IPR036047">
    <property type="entry name" value="F-box-like_dom_sf"/>
</dbReference>
<dbReference type="SUPFAM" id="SSF81383">
    <property type="entry name" value="F-box domain"/>
    <property type="match status" value="1"/>
</dbReference>
<dbReference type="InParanoid" id="H2ZW96"/>
<dbReference type="OMA" id="THSCPRI"/>
<feature type="domain" description="F-box" evidence="1">
    <location>
        <begin position="40"/>
        <end position="82"/>
    </location>
</feature>
<dbReference type="KEGG" id="lcm:102349648"/>
<dbReference type="Gene3D" id="1.20.1280.50">
    <property type="match status" value="1"/>
</dbReference>
<protein>
    <submittedName>
        <fullName evidence="2">Si:dkey-12e7.1</fullName>
    </submittedName>
</protein>
<dbReference type="InterPro" id="IPR039588">
    <property type="entry name" value="FBXO4"/>
</dbReference>
<evidence type="ECO:0000313" key="3">
    <source>
        <dbReference type="Proteomes" id="UP000008672"/>
    </source>
</evidence>
<dbReference type="CDD" id="cd22138">
    <property type="entry name" value="F-box_unchar"/>
    <property type="match status" value="1"/>
</dbReference>
<dbReference type="PANTHER" id="PTHR16008">
    <property type="entry name" value="F-BOX ONLY PROTEIN 4"/>
    <property type="match status" value="1"/>
</dbReference>
<dbReference type="HOGENOM" id="CLU_042577_0_0_1"/>
<dbReference type="eggNOG" id="ENOG502QWBG">
    <property type="taxonomic scope" value="Eukaryota"/>
</dbReference>
<dbReference type="InterPro" id="IPR032675">
    <property type="entry name" value="LRR_dom_sf"/>
</dbReference>
<sequence>MPKMKRKGSKSMAPRKPQRALRSIIFSKQEPEGPSFFPFNFLPLECQLHVFSFLSESQKCLAALVCRSWSQLICTPRLWRVADFRQMGAFQCSRDSVVVSSWEFERWKDWAHHYSYHLTSRCASLLVLRASFDLGNPKTQWADFLLQFLEGVNCRELRELDLNWTLTYQEPVDFCSWVRISTTHESLAKVDQVCSFQTILEKLIQTSPNLTKVKLPFDWSERSVSLLMHFQHLSTLELKYFWVFKGVCPRTMRELIRALPKLKRLTLDVLVPLKDLGICYPLESSSLEYLNVSQSRGLVFSLLNLPALQEMRVKKVIRGITFSYRTKMAIQSQWPCLYDLIKSGAPKLQVLNQQRLLPHWREECYMELTGILQQACYCLKHSASWLL</sequence>
<dbReference type="InterPro" id="IPR001810">
    <property type="entry name" value="F-box_dom"/>
</dbReference>
<reference evidence="2" key="3">
    <citation type="submission" date="2025-09" db="UniProtKB">
        <authorList>
            <consortium name="Ensembl"/>
        </authorList>
    </citation>
    <scope>IDENTIFICATION</scope>
</reference>
<reference evidence="3" key="1">
    <citation type="submission" date="2011-08" db="EMBL/GenBank/DDBJ databases">
        <title>The draft genome of Latimeria chalumnae.</title>
        <authorList>
            <person name="Di Palma F."/>
            <person name="Alfoldi J."/>
            <person name="Johnson J."/>
            <person name="Berlin A."/>
            <person name="Gnerre S."/>
            <person name="Jaffe D."/>
            <person name="MacCallum I."/>
            <person name="Young S."/>
            <person name="Walker B.J."/>
            <person name="Lander E."/>
            <person name="Lindblad-Toh K."/>
        </authorList>
    </citation>
    <scope>NUCLEOTIDE SEQUENCE [LARGE SCALE GENOMIC DNA]</scope>
    <source>
        <strain evidence="3">Wild caught</strain>
    </source>
</reference>
<dbReference type="PANTHER" id="PTHR16008:SF6">
    <property type="entry name" value="SI:DKEY-12E7.1"/>
    <property type="match status" value="1"/>
</dbReference>
<keyword evidence="3" id="KW-1185">Reference proteome</keyword>
<dbReference type="GO" id="GO:0019005">
    <property type="term" value="C:SCF ubiquitin ligase complex"/>
    <property type="evidence" value="ECO:0007669"/>
    <property type="project" value="TreeGrafter"/>
</dbReference>
<dbReference type="Bgee" id="ENSLACG00000001491">
    <property type="expression patterns" value="Expressed in chordate pharynx and 6 other cell types or tissues"/>
</dbReference>
<reference evidence="2" key="2">
    <citation type="submission" date="2025-08" db="UniProtKB">
        <authorList>
            <consortium name="Ensembl"/>
        </authorList>
    </citation>
    <scope>IDENTIFICATION</scope>
</reference>
<dbReference type="RefSeq" id="XP_064410616.1">
    <property type="nucleotide sequence ID" value="XM_064554546.1"/>
</dbReference>
<dbReference type="Gene3D" id="3.80.10.10">
    <property type="entry name" value="Ribonuclease Inhibitor"/>
    <property type="match status" value="1"/>
</dbReference>
<dbReference type="EMBL" id="AFYH01100918">
    <property type="status" value="NOT_ANNOTATED_CDS"/>
    <property type="molecule type" value="Genomic_DNA"/>
</dbReference>
<evidence type="ECO:0000259" key="1">
    <source>
        <dbReference type="Pfam" id="PF12937"/>
    </source>
</evidence>
<gene>
    <name evidence="2" type="primary">SI:DKEY-12E7.1</name>
</gene>
<dbReference type="GeneTree" id="ENSGT00390000013269"/>
<accession>H2ZW96</accession>
<dbReference type="OrthoDB" id="10024886at2759"/>